<dbReference type="InterPro" id="IPR004358">
    <property type="entry name" value="Sig_transdc_His_kin-like_C"/>
</dbReference>
<evidence type="ECO:0000313" key="11">
    <source>
        <dbReference type="Proteomes" id="UP000219048"/>
    </source>
</evidence>
<evidence type="ECO:0000256" key="2">
    <source>
        <dbReference type="ARBA" id="ARBA00012438"/>
    </source>
</evidence>
<proteinExistence type="predicted"/>
<evidence type="ECO:0000256" key="3">
    <source>
        <dbReference type="ARBA" id="ARBA00022553"/>
    </source>
</evidence>
<dbReference type="GO" id="GO:0005524">
    <property type="term" value="F:ATP binding"/>
    <property type="evidence" value="ECO:0007669"/>
    <property type="project" value="UniProtKB-KW"/>
</dbReference>
<dbReference type="RefSeq" id="WP_097046722.1">
    <property type="nucleotide sequence ID" value="NZ_OBEH01000005.1"/>
</dbReference>
<dbReference type="AlphaFoldDB" id="A0A285MVN4"/>
<keyword evidence="11" id="KW-1185">Reference proteome</keyword>
<evidence type="ECO:0000256" key="1">
    <source>
        <dbReference type="ARBA" id="ARBA00000085"/>
    </source>
</evidence>
<evidence type="ECO:0000256" key="4">
    <source>
        <dbReference type="ARBA" id="ARBA00022679"/>
    </source>
</evidence>
<dbReference type="InterPro" id="IPR003661">
    <property type="entry name" value="HisK_dim/P_dom"/>
</dbReference>
<evidence type="ECO:0000259" key="9">
    <source>
        <dbReference type="PROSITE" id="PS50109"/>
    </source>
</evidence>
<accession>A0A285MVN4</accession>
<dbReference type="SUPFAM" id="SSF55874">
    <property type="entry name" value="ATPase domain of HSP90 chaperone/DNA topoisomerase II/histidine kinase"/>
    <property type="match status" value="1"/>
</dbReference>
<comment type="catalytic activity">
    <reaction evidence="1">
        <text>ATP + protein L-histidine = ADP + protein N-phospho-L-histidine.</text>
        <dbReference type="EC" id="2.7.13.3"/>
    </reaction>
</comment>
<dbReference type="CDD" id="cd00075">
    <property type="entry name" value="HATPase"/>
    <property type="match status" value="1"/>
</dbReference>
<dbReference type="Pfam" id="PF02518">
    <property type="entry name" value="HATPase_c"/>
    <property type="match status" value="1"/>
</dbReference>
<dbReference type="InterPro" id="IPR036890">
    <property type="entry name" value="HATPase_C_sf"/>
</dbReference>
<keyword evidence="8" id="KW-0902">Two-component regulatory system</keyword>
<dbReference type="InterPro" id="IPR005467">
    <property type="entry name" value="His_kinase_dom"/>
</dbReference>
<dbReference type="EMBL" id="OBEH01000005">
    <property type="protein sequence ID" value="SNZ01262.1"/>
    <property type="molecule type" value="Genomic_DNA"/>
</dbReference>
<keyword evidence="7" id="KW-0067">ATP-binding</keyword>
<dbReference type="GO" id="GO:0000155">
    <property type="term" value="F:phosphorelay sensor kinase activity"/>
    <property type="evidence" value="ECO:0007669"/>
    <property type="project" value="InterPro"/>
</dbReference>
<name>A0A285MVN4_9FLAO</name>
<dbReference type="InterPro" id="IPR003594">
    <property type="entry name" value="HATPase_dom"/>
</dbReference>
<dbReference type="CDD" id="cd00082">
    <property type="entry name" value="HisKA"/>
    <property type="match status" value="1"/>
</dbReference>
<dbReference type="PROSITE" id="PS50109">
    <property type="entry name" value="HIS_KIN"/>
    <property type="match status" value="1"/>
</dbReference>
<dbReference type="InterPro" id="IPR050351">
    <property type="entry name" value="BphY/WalK/GraS-like"/>
</dbReference>
<dbReference type="GO" id="GO:0030295">
    <property type="term" value="F:protein kinase activator activity"/>
    <property type="evidence" value="ECO:0007669"/>
    <property type="project" value="TreeGrafter"/>
</dbReference>
<dbReference type="InterPro" id="IPR036097">
    <property type="entry name" value="HisK_dim/P_sf"/>
</dbReference>
<evidence type="ECO:0000313" key="10">
    <source>
        <dbReference type="EMBL" id="SNZ01262.1"/>
    </source>
</evidence>
<keyword evidence="3" id="KW-0597">Phosphoprotein</keyword>
<keyword evidence="5" id="KW-0547">Nucleotide-binding</keyword>
<sequence length="352" mass="40314">MHSLLKRQIKKFLPKELAEHPELEVFFDSISKSYSDFDEKLKMIQRATSLSSEELYAANLQLNKEAESQRKVLKSLSRAVASMQDKTSDRLNGKLDVNPQKLVEDIEQQAHKLVEITAEKDMLLKNLEQQNESLNNYAHMVSHDLKSPIRNVHSLVSWVFEDGQEGFKEQSRENVQLIFQNLSKMDSLIDGILRHSTIDSIQESAVIIDINQLIDEIEQTIYVPDNITIKRSKKLPKLFTGKYRIEQLFKNLITNAITATEHNPDGYIMIDVKQEKDGWLFSITDNGKGIPKHLQTGIFGMFKKLENNSGATGIGLALVKKIINYYKGDIWLSSEENMGTTFFFTIKNKYNG</sequence>
<dbReference type="GO" id="GO:0007234">
    <property type="term" value="P:osmosensory signaling via phosphorelay pathway"/>
    <property type="evidence" value="ECO:0007669"/>
    <property type="project" value="TreeGrafter"/>
</dbReference>
<evidence type="ECO:0000256" key="8">
    <source>
        <dbReference type="ARBA" id="ARBA00023012"/>
    </source>
</evidence>
<dbReference type="EC" id="2.7.13.3" evidence="2"/>
<dbReference type="Gene3D" id="3.30.565.10">
    <property type="entry name" value="Histidine kinase-like ATPase, C-terminal domain"/>
    <property type="match status" value="1"/>
</dbReference>
<dbReference type="PANTHER" id="PTHR42878">
    <property type="entry name" value="TWO-COMPONENT HISTIDINE KINASE"/>
    <property type="match status" value="1"/>
</dbReference>
<dbReference type="Proteomes" id="UP000219048">
    <property type="component" value="Unassembled WGS sequence"/>
</dbReference>
<evidence type="ECO:0000256" key="5">
    <source>
        <dbReference type="ARBA" id="ARBA00022741"/>
    </source>
</evidence>
<keyword evidence="4" id="KW-0808">Transferase</keyword>
<dbReference type="GO" id="GO:0000156">
    <property type="term" value="F:phosphorelay response regulator activity"/>
    <property type="evidence" value="ECO:0007669"/>
    <property type="project" value="TreeGrafter"/>
</dbReference>
<dbReference type="PANTHER" id="PTHR42878:SF7">
    <property type="entry name" value="SENSOR HISTIDINE KINASE GLRK"/>
    <property type="match status" value="1"/>
</dbReference>
<dbReference type="SUPFAM" id="SSF47384">
    <property type="entry name" value="Homodimeric domain of signal transducing histidine kinase"/>
    <property type="match status" value="1"/>
</dbReference>
<organism evidence="10 11">
    <name type="scientific">Flagellimonas pacifica</name>
    <dbReference type="NCBI Taxonomy" id="1247520"/>
    <lineage>
        <taxon>Bacteria</taxon>
        <taxon>Pseudomonadati</taxon>
        <taxon>Bacteroidota</taxon>
        <taxon>Flavobacteriia</taxon>
        <taxon>Flavobacteriales</taxon>
        <taxon>Flavobacteriaceae</taxon>
        <taxon>Flagellimonas</taxon>
    </lineage>
</organism>
<feature type="domain" description="Histidine kinase" evidence="9">
    <location>
        <begin position="140"/>
        <end position="350"/>
    </location>
</feature>
<dbReference type="Gene3D" id="1.10.287.130">
    <property type="match status" value="1"/>
</dbReference>
<dbReference type="OrthoDB" id="9781208at2"/>
<protein>
    <recommendedName>
        <fullName evidence="2">histidine kinase</fullName>
        <ecNumber evidence="2">2.7.13.3</ecNumber>
    </recommendedName>
</protein>
<keyword evidence="6 10" id="KW-0418">Kinase</keyword>
<gene>
    <name evidence="10" type="ORF">SAMN06265377_3099</name>
</gene>
<evidence type="ECO:0000256" key="7">
    <source>
        <dbReference type="ARBA" id="ARBA00022840"/>
    </source>
</evidence>
<dbReference type="SMART" id="SM00387">
    <property type="entry name" value="HATPase_c"/>
    <property type="match status" value="1"/>
</dbReference>
<evidence type="ECO:0000256" key="6">
    <source>
        <dbReference type="ARBA" id="ARBA00022777"/>
    </source>
</evidence>
<reference evidence="11" key="1">
    <citation type="submission" date="2017-09" db="EMBL/GenBank/DDBJ databases">
        <authorList>
            <person name="Varghese N."/>
            <person name="Submissions S."/>
        </authorList>
    </citation>
    <scope>NUCLEOTIDE SEQUENCE [LARGE SCALE GENOMIC DNA]</scope>
    <source>
        <strain evidence="11">DSM 25885</strain>
    </source>
</reference>
<dbReference type="PRINTS" id="PR00344">
    <property type="entry name" value="BCTRLSENSOR"/>
</dbReference>